<evidence type="ECO:0000256" key="1">
    <source>
        <dbReference type="SAM" id="MobiDB-lite"/>
    </source>
</evidence>
<feature type="region of interest" description="Disordered" evidence="1">
    <location>
        <begin position="97"/>
        <end position="122"/>
    </location>
</feature>
<gene>
    <name evidence="2" type="ORF">NYP84_17220</name>
</gene>
<name>A0ABY5X7D3_ERWPY</name>
<evidence type="ECO:0000313" key="3">
    <source>
        <dbReference type="Proteomes" id="UP001058553"/>
    </source>
</evidence>
<accession>A0ABY5X7D3</accession>
<proteinExistence type="predicted"/>
<evidence type="ECO:0000313" key="2">
    <source>
        <dbReference type="EMBL" id="UWS33296.1"/>
    </source>
</evidence>
<keyword evidence="3" id="KW-1185">Reference proteome</keyword>
<sequence length="122" mass="12939">MSCAPAFQGGVWPPSLAAQATALPSGSCRPYGLRLQGFMPARLRLSVTARGRSSFLLARSRSGQLPLPAPACAGHAKPSVPLTFRASERRRAVLAGLASPRPADASSSADRLRTFQRRVAKR</sequence>
<dbReference type="Proteomes" id="UP001058553">
    <property type="component" value="Chromosome"/>
</dbReference>
<protein>
    <submittedName>
        <fullName evidence="2">Uncharacterized protein</fullName>
    </submittedName>
</protein>
<dbReference type="RefSeq" id="WP_187298266.1">
    <property type="nucleotide sequence ID" value="NZ_CP023567.1"/>
</dbReference>
<dbReference type="EMBL" id="CP103445">
    <property type="protein sequence ID" value="UWS33296.1"/>
    <property type="molecule type" value="Genomic_DNA"/>
</dbReference>
<dbReference type="GeneID" id="92235594"/>
<reference evidence="2" key="1">
    <citation type="submission" date="2022-07" db="EMBL/GenBank/DDBJ databases">
        <title>Genetic diversity of Erwinia pyrifoliae.</title>
        <authorList>
            <person name="Park D.S."/>
            <person name="Ham H."/>
        </authorList>
    </citation>
    <scope>NUCLEOTIDE SEQUENCE</scope>
    <source>
        <strain evidence="2">CP201486</strain>
    </source>
</reference>
<feature type="compositionally biased region" description="Low complexity" evidence="1">
    <location>
        <begin position="98"/>
        <end position="109"/>
    </location>
</feature>
<organism evidence="2 3">
    <name type="scientific">Erwinia pyrifoliae</name>
    <dbReference type="NCBI Taxonomy" id="79967"/>
    <lineage>
        <taxon>Bacteria</taxon>
        <taxon>Pseudomonadati</taxon>
        <taxon>Pseudomonadota</taxon>
        <taxon>Gammaproteobacteria</taxon>
        <taxon>Enterobacterales</taxon>
        <taxon>Erwiniaceae</taxon>
        <taxon>Erwinia</taxon>
    </lineage>
</organism>